<evidence type="ECO:0000256" key="5">
    <source>
        <dbReference type="ARBA" id="ARBA00004661"/>
    </source>
</evidence>
<dbReference type="Gene3D" id="1.20.1090.10">
    <property type="entry name" value="Dehydroquinate synthase-like - alpha domain"/>
    <property type="match status" value="1"/>
</dbReference>
<dbReference type="Pfam" id="PF24621">
    <property type="entry name" value="DHQS_C"/>
    <property type="match status" value="1"/>
</dbReference>
<evidence type="ECO:0000256" key="8">
    <source>
        <dbReference type="ARBA" id="ARBA00017684"/>
    </source>
</evidence>
<organism evidence="21 22">
    <name type="scientific">Candidatus Stercoripulliclostridium merdigallinarum</name>
    <dbReference type="NCBI Taxonomy" id="2840951"/>
    <lineage>
        <taxon>Bacteria</taxon>
        <taxon>Bacillati</taxon>
        <taxon>Bacillota</taxon>
        <taxon>Clostridia</taxon>
        <taxon>Eubacteriales</taxon>
        <taxon>Candidatus Stercoripulliclostridium</taxon>
    </lineage>
</organism>
<evidence type="ECO:0000313" key="21">
    <source>
        <dbReference type="EMBL" id="HIU60339.1"/>
    </source>
</evidence>
<dbReference type="GO" id="GO:0008652">
    <property type="term" value="P:amino acid biosynthetic process"/>
    <property type="evidence" value="ECO:0007669"/>
    <property type="project" value="UniProtKB-KW"/>
</dbReference>
<comment type="catalytic activity">
    <reaction evidence="1 18">
        <text>7-phospho-2-dehydro-3-deoxy-D-arabino-heptonate = 3-dehydroquinate + phosphate</text>
        <dbReference type="Rhea" id="RHEA:21968"/>
        <dbReference type="ChEBI" id="CHEBI:32364"/>
        <dbReference type="ChEBI" id="CHEBI:43474"/>
        <dbReference type="ChEBI" id="CHEBI:58394"/>
        <dbReference type="EC" id="4.2.3.4"/>
    </reaction>
</comment>
<dbReference type="PANTHER" id="PTHR43622:SF7">
    <property type="entry name" value="3-DEHYDROQUINATE SYNTHASE, CHLOROPLASTIC"/>
    <property type="match status" value="1"/>
</dbReference>
<keyword evidence="9 18" id="KW-0963">Cytoplasm</keyword>
<dbReference type="AlphaFoldDB" id="A0A9D1MHF0"/>
<sequence length="350" mass="37649">MVIRVEAPSGGYDVTIANGISDYGALLHADGAEKIAVITDDNVRALYFDKVESKLTKAGYKVYACTIQHGEGSKNGGTYLNILEFLAERSFSRRDAVLALGGGVVGDIAGFAAATYMRGIKYIQMPTTLLSMTDSSVGGKTAIDLHAGKNLAGAFWQPVSVIADTQTLNTLPQEEIKNGLGELIKYAVIEGGEILKLLEDGWDKHVERIVALAVDIKRRIVEADEKENGLRRVLNLGHTPAHAAEKLSGYSMPHGFAVAAGVNIVMRASAVSCGCPKKDVARIKKLCKRYGLPTSLPYTPEAMSAEASHDKKADGDYVNLVVARRIGKVESVRLPIEKLADFYAAKGERI</sequence>
<keyword evidence="14 18" id="KW-0520">NAD</keyword>
<evidence type="ECO:0000256" key="14">
    <source>
        <dbReference type="ARBA" id="ARBA00023027"/>
    </source>
</evidence>
<dbReference type="Pfam" id="PF01761">
    <property type="entry name" value="DHQ_synthase"/>
    <property type="match status" value="1"/>
</dbReference>
<comment type="function">
    <text evidence="18">Catalyzes the conversion of 3-deoxy-D-arabino-heptulosonate 7-phosphate (DAHP) to dehydroquinate (DHQ).</text>
</comment>
<accession>A0A9D1MHF0</accession>
<evidence type="ECO:0000256" key="4">
    <source>
        <dbReference type="ARBA" id="ARBA00004496"/>
    </source>
</evidence>
<comment type="cofactor">
    <cofactor evidence="3">
        <name>Zn(2+)</name>
        <dbReference type="ChEBI" id="CHEBI:29105"/>
    </cofactor>
</comment>
<evidence type="ECO:0000256" key="1">
    <source>
        <dbReference type="ARBA" id="ARBA00001393"/>
    </source>
</evidence>
<keyword evidence="17 18" id="KW-0170">Cobalt</keyword>
<dbReference type="CDD" id="cd08195">
    <property type="entry name" value="DHQS"/>
    <property type="match status" value="1"/>
</dbReference>
<keyword evidence="13 18" id="KW-0862">Zinc</keyword>
<dbReference type="GO" id="GO:0005737">
    <property type="term" value="C:cytoplasm"/>
    <property type="evidence" value="ECO:0007669"/>
    <property type="project" value="UniProtKB-SubCell"/>
</dbReference>
<reference evidence="21" key="1">
    <citation type="submission" date="2020-10" db="EMBL/GenBank/DDBJ databases">
        <authorList>
            <person name="Gilroy R."/>
        </authorList>
    </citation>
    <scope>NUCLEOTIDE SEQUENCE</scope>
    <source>
        <strain evidence="21">18911</strain>
    </source>
</reference>
<evidence type="ECO:0000256" key="15">
    <source>
        <dbReference type="ARBA" id="ARBA00023141"/>
    </source>
</evidence>
<keyword evidence="10 18" id="KW-0028">Amino-acid biosynthesis</keyword>
<comment type="cofactor">
    <cofactor evidence="18">
        <name>Co(2+)</name>
        <dbReference type="ChEBI" id="CHEBI:48828"/>
    </cofactor>
    <cofactor evidence="18">
        <name>Zn(2+)</name>
        <dbReference type="ChEBI" id="CHEBI:29105"/>
    </cofactor>
    <text evidence="18">Binds 1 divalent metal cation per subunit. Can use either Co(2+) or Zn(2+).</text>
</comment>
<evidence type="ECO:0000256" key="9">
    <source>
        <dbReference type="ARBA" id="ARBA00022490"/>
    </source>
</evidence>
<keyword evidence="12 18" id="KW-0547">Nucleotide-binding</keyword>
<name>A0A9D1MHF0_9FIRM</name>
<evidence type="ECO:0000256" key="16">
    <source>
        <dbReference type="ARBA" id="ARBA00023239"/>
    </source>
</evidence>
<dbReference type="InterPro" id="IPR050071">
    <property type="entry name" value="Dehydroquinate_synthase"/>
</dbReference>
<dbReference type="GO" id="GO:0046872">
    <property type="term" value="F:metal ion binding"/>
    <property type="evidence" value="ECO:0007669"/>
    <property type="project" value="UniProtKB-KW"/>
</dbReference>
<feature type="binding site" evidence="18">
    <location>
        <position position="149"/>
    </location>
    <ligand>
        <name>NAD(+)</name>
        <dbReference type="ChEBI" id="CHEBI:57540"/>
    </ligand>
</feature>
<evidence type="ECO:0000256" key="2">
    <source>
        <dbReference type="ARBA" id="ARBA00001911"/>
    </source>
</evidence>
<gene>
    <name evidence="18 21" type="primary">aroB</name>
    <name evidence="21" type="ORF">IAB05_02980</name>
</gene>
<dbReference type="InterPro" id="IPR016037">
    <property type="entry name" value="DHQ_synth_AroB"/>
</dbReference>
<comment type="similarity">
    <text evidence="6 18">Belongs to the sugar phosphate cyclases superfamily. Dehydroquinate synthase family.</text>
</comment>
<evidence type="ECO:0000256" key="13">
    <source>
        <dbReference type="ARBA" id="ARBA00022833"/>
    </source>
</evidence>
<evidence type="ECO:0000256" key="17">
    <source>
        <dbReference type="ARBA" id="ARBA00023285"/>
    </source>
</evidence>
<keyword evidence="16 18" id="KW-0456">Lyase</keyword>
<comment type="caution">
    <text evidence="21">The sequence shown here is derived from an EMBL/GenBank/DDBJ whole genome shotgun (WGS) entry which is preliminary data.</text>
</comment>
<feature type="binding site" evidence="18">
    <location>
        <position position="254"/>
    </location>
    <ligand>
        <name>Zn(2+)</name>
        <dbReference type="ChEBI" id="CHEBI:29105"/>
    </ligand>
</feature>
<comment type="subcellular location">
    <subcellularLocation>
        <location evidence="4 18">Cytoplasm</location>
    </subcellularLocation>
</comment>
<dbReference type="FunFam" id="3.40.50.1970:FF:000007">
    <property type="entry name" value="Pentafunctional AROM polypeptide"/>
    <property type="match status" value="1"/>
</dbReference>
<dbReference type="GO" id="GO:0009073">
    <property type="term" value="P:aromatic amino acid family biosynthetic process"/>
    <property type="evidence" value="ECO:0007669"/>
    <property type="project" value="UniProtKB-KW"/>
</dbReference>
<dbReference type="GO" id="GO:0000166">
    <property type="term" value="F:nucleotide binding"/>
    <property type="evidence" value="ECO:0007669"/>
    <property type="project" value="UniProtKB-KW"/>
</dbReference>
<keyword evidence="15 18" id="KW-0057">Aromatic amino acid biosynthesis</keyword>
<evidence type="ECO:0000259" key="19">
    <source>
        <dbReference type="Pfam" id="PF01761"/>
    </source>
</evidence>
<dbReference type="PANTHER" id="PTHR43622">
    <property type="entry name" value="3-DEHYDROQUINATE SYNTHASE"/>
    <property type="match status" value="1"/>
</dbReference>
<evidence type="ECO:0000256" key="18">
    <source>
        <dbReference type="HAMAP-Rule" id="MF_00110"/>
    </source>
</evidence>
<dbReference type="InterPro" id="IPR030960">
    <property type="entry name" value="DHQS/DOIS_N"/>
</dbReference>
<dbReference type="HAMAP" id="MF_00110">
    <property type="entry name" value="DHQ_synthase"/>
    <property type="match status" value="1"/>
</dbReference>
<dbReference type="InterPro" id="IPR056179">
    <property type="entry name" value="DHQS_C"/>
</dbReference>
<dbReference type="GO" id="GO:0003856">
    <property type="term" value="F:3-dehydroquinate synthase activity"/>
    <property type="evidence" value="ECO:0007669"/>
    <property type="project" value="UniProtKB-UniRule"/>
</dbReference>
<dbReference type="Gene3D" id="3.40.50.1970">
    <property type="match status" value="1"/>
</dbReference>
<dbReference type="EC" id="4.2.3.4" evidence="7 18"/>
<proteinExistence type="inferred from homology"/>
<reference evidence="21" key="2">
    <citation type="journal article" date="2021" name="PeerJ">
        <title>Extensive microbial diversity within the chicken gut microbiome revealed by metagenomics and culture.</title>
        <authorList>
            <person name="Gilroy R."/>
            <person name="Ravi A."/>
            <person name="Getino M."/>
            <person name="Pursley I."/>
            <person name="Horton D.L."/>
            <person name="Alikhan N.F."/>
            <person name="Baker D."/>
            <person name="Gharbi K."/>
            <person name="Hall N."/>
            <person name="Watson M."/>
            <person name="Adriaenssens E.M."/>
            <person name="Foster-Nyarko E."/>
            <person name="Jarju S."/>
            <person name="Secka A."/>
            <person name="Antonio M."/>
            <person name="Oren A."/>
            <person name="Chaudhuri R.R."/>
            <person name="La Ragione R."/>
            <person name="Hildebrand F."/>
            <person name="Pallen M.J."/>
        </authorList>
    </citation>
    <scope>NUCLEOTIDE SEQUENCE</scope>
    <source>
        <strain evidence="21">18911</strain>
    </source>
</reference>
<dbReference type="PIRSF" id="PIRSF001455">
    <property type="entry name" value="DHQ_synth"/>
    <property type="match status" value="1"/>
</dbReference>
<feature type="binding site" evidence="18">
    <location>
        <position position="182"/>
    </location>
    <ligand>
        <name>Zn(2+)</name>
        <dbReference type="ChEBI" id="CHEBI:29105"/>
    </ligand>
</feature>
<comment type="pathway">
    <text evidence="5 18">Metabolic intermediate biosynthesis; chorismate biosynthesis; chorismate from D-erythrose 4-phosphate and phosphoenolpyruvate: step 2/7.</text>
</comment>
<feature type="binding site" evidence="18">
    <location>
        <position position="238"/>
    </location>
    <ligand>
        <name>Zn(2+)</name>
        <dbReference type="ChEBI" id="CHEBI:29105"/>
    </ligand>
</feature>
<dbReference type="SUPFAM" id="SSF56796">
    <property type="entry name" value="Dehydroquinate synthase-like"/>
    <property type="match status" value="1"/>
</dbReference>
<dbReference type="InterPro" id="IPR030963">
    <property type="entry name" value="DHQ_synth_fam"/>
</dbReference>
<feature type="domain" description="3-dehydroquinate synthase C-terminal" evidence="20">
    <location>
        <begin position="179"/>
        <end position="313"/>
    </location>
</feature>
<evidence type="ECO:0000256" key="6">
    <source>
        <dbReference type="ARBA" id="ARBA00005412"/>
    </source>
</evidence>
<evidence type="ECO:0000256" key="12">
    <source>
        <dbReference type="ARBA" id="ARBA00022741"/>
    </source>
</evidence>
<dbReference type="EMBL" id="DVNF01000085">
    <property type="protein sequence ID" value="HIU60339.1"/>
    <property type="molecule type" value="Genomic_DNA"/>
</dbReference>
<keyword evidence="11 18" id="KW-0479">Metal-binding</keyword>
<evidence type="ECO:0000259" key="20">
    <source>
        <dbReference type="Pfam" id="PF24621"/>
    </source>
</evidence>
<feature type="binding site" evidence="18">
    <location>
        <begin position="127"/>
        <end position="128"/>
    </location>
    <ligand>
        <name>NAD(+)</name>
        <dbReference type="ChEBI" id="CHEBI:57540"/>
    </ligand>
</feature>
<feature type="binding site" evidence="18">
    <location>
        <begin position="103"/>
        <end position="107"/>
    </location>
    <ligand>
        <name>NAD(+)</name>
        <dbReference type="ChEBI" id="CHEBI:57540"/>
    </ligand>
</feature>
<comment type="caution">
    <text evidence="18">Lacks conserved residue(s) required for the propagation of feature annotation.</text>
</comment>
<dbReference type="Proteomes" id="UP000824094">
    <property type="component" value="Unassembled WGS sequence"/>
</dbReference>
<comment type="cofactor">
    <cofactor evidence="2 18">
        <name>NAD(+)</name>
        <dbReference type="ChEBI" id="CHEBI:57540"/>
    </cofactor>
</comment>
<feature type="binding site" evidence="18">
    <location>
        <begin position="167"/>
        <end position="170"/>
    </location>
    <ligand>
        <name>NAD(+)</name>
        <dbReference type="ChEBI" id="CHEBI:57540"/>
    </ligand>
</feature>
<dbReference type="NCBIfam" id="TIGR01357">
    <property type="entry name" value="aroB"/>
    <property type="match status" value="1"/>
</dbReference>
<feature type="domain" description="3-dehydroquinate synthase N-terminal" evidence="19">
    <location>
        <begin position="65"/>
        <end position="177"/>
    </location>
</feature>
<evidence type="ECO:0000256" key="11">
    <source>
        <dbReference type="ARBA" id="ARBA00022723"/>
    </source>
</evidence>
<protein>
    <recommendedName>
        <fullName evidence="8 18">3-dehydroquinate synthase</fullName>
        <shortName evidence="18">DHQS</shortName>
        <ecNumber evidence="7 18">4.2.3.4</ecNumber>
    </recommendedName>
</protein>
<evidence type="ECO:0000256" key="10">
    <source>
        <dbReference type="ARBA" id="ARBA00022605"/>
    </source>
</evidence>
<evidence type="ECO:0000313" key="22">
    <source>
        <dbReference type="Proteomes" id="UP000824094"/>
    </source>
</evidence>
<dbReference type="GO" id="GO:0009423">
    <property type="term" value="P:chorismate biosynthetic process"/>
    <property type="evidence" value="ECO:0007669"/>
    <property type="project" value="UniProtKB-UniRule"/>
</dbReference>
<evidence type="ECO:0000256" key="3">
    <source>
        <dbReference type="ARBA" id="ARBA00001947"/>
    </source>
</evidence>
<evidence type="ECO:0000256" key="7">
    <source>
        <dbReference type="ARBA" id="ARBA00013031"/>
    </source>
</evidence>
<feature type="binding site" evidence="18">
    <location>
        <position position="140"/>
    </location>
    <ligand>
        <name>NAD(+)</name>
        <dbReference type="ChEBI" id="CHEBI:57540"/>
    </ligand>
</feature>